<dbReference type="Gene3D" id="3.40.50.1000">
    <property type="entry name" value="HAD superfamily/HAD-like"/>
    <property type="match status" value="1"/>
</dbReference>
<accession>A0A3D8GLG0</accession>
<dbReference type="PANTHER" id="PTHR10000:SF50">
    <property type="entry name" value="STRESS RESPONSE PROTEIN YHAX"/>
    <property type="match status" value="1"/>
</dbReference>
<name>A0A3D8GLG0_9BACI</name>
<comment type="caution">
    <text evidence="1">The sequence shown here is derived from an EMBL/GenBank/DDBJ whole genome shotgun (WGS) entry which is preliminary data.</text>
</comment>
<reference evidence="1 2" key="1">
    <citation type="submission" date="2018-07" db="EMBL/GenBank/DDBJ databases">
        <title>Bacillus sp. YLB-04 draft genome sequence.</title>
        <authorList>
            <person name="Yu L."/>
            <person name="Tang X."/>
        </authorList>
    </citation>
    <scope>NUCLEOTIDE SEQUENCE [LARGE SCALE GENOMIC DNA]</scope>
    <source>
        <strain evidence="1 2">YLB-04</strain>
    </source>
</reference>
<dbReference type="Gene3D" id="3.30.1240.10">
    <property type="match status" value="1"/>
</dbReference>
<keyword evidence="2" id="KW-1185">Reference proteome</keyword>
<dbReference type="InterPro" id="IPR036412">
    <property type="entry name" value="HAD-like_sf"/>
</dbReference>
<dbReference type="SUPFAM" id="SSF56784">
    <property type="entry name" value="HAD-like"/>
    <property type="match status" value="1"/>
</dbReference>
<organism evidence="1 2">
    <name type="scientific">Neobacillus piezotolerans</name>
    <dbReference type="NCBI Taxonomy" id="2259171"/>
    <lineage>
        <taxon>Bacteria</taxon>
        <taxon>Bacillati</taxon>
        <taxon>Bacillota</taxon>
        <taxon>Bacilli</taxon>
        <taxon>Bacillales</taxon>
        <taxon>Bacillaceae</taxon>
        <taxon>Neobacillus</taxon>
    </lineage>
</organism>
<protein>
    <submittedName>
        <fullName evidence="1">Haloacid dehalogenase</fullName>
    </submittedName>
</protein>
<dbReference type="InterPro" id="IPR000150">
    <property type="entry name" value="Cof"/>
</dbReference>
<dbReference type="InterPro" id="IPR006379">
    <property type="entry name" value="HAD-SF_hydro_IIB"/>
</dbReference>
<dbReference type="Proteomes" id="UP000257144">
    <property type="component" value="Unassembled WGS sequence"/>
</dbReference>
<dbReference type="InterPro" id="IPR023214">
    <property type="entry name" value="HAD_sf"/>
</dbReference>
<dbReference type="GO" id="GO:0000287">
    <property type="term" value="F:magnesium ion binding"/>
    <property type="evidence" value="ECO:0007669"/>
    <property type="project" value="TreeGrafter"/>
</dbReference>
<dbReference type="EMBL" id="QNQT01000011">
    <property type="protein sequence ID" value="RDU35310.1"/>
    <property type="molecule type" value="Genomic_DNA"/>
</dbReference>
<dbReference type="GO" id="GO:0016791">
    <property type="term" value="F:phosphatase activity"/>
    <property type="evidence" value="ECO:0007669"/>
    <property type="project" value="TreeGrafter"/>
</dbReference>
<dbReference type="NCBIfam" id="TIGR01484">
    <property type="entry name" value="HAD-SF-IIB"/>
    <property type="match status" value="1"/>
</dbReference>
<dbReference type="NCBIfam" id="TIGR00099">
    <property type="entry name" value="Cof-subfamily"/>
    <property type="match status" value="1"/>
</dbReference>
<dbReference type="Pfam" id="PF08282">
    <property type="entry name" value="Hydrolase_3"/>
    <property type="match status" value="1"/>
</dbReference>
<evidence type="ECO:0000313" key="1">
    <source>
        <dbReference type="EMBL" id="RDU35310.1"/>
    </source>
</evidence>
<dbReference type="OrthoDB" id="9790031at2"/>
<proteinExistence type="predicted"/>
<dbReference type="CDD" id="cd07516">
    <property type="entry name" value="HAD_Pase"/>
    <property type="match status" value="1"/>
</dbReference>
<dbReference type="AlphaFoldDB" id="A0A3D8GLG0"/>
<evidence type="ECO:0000313" key="2">
    <source>
        <dbReference type="Proteomes" id="UP000257144"/>
    </source>
</evidence>
<dbReference type="RefSeq" id="WP_115453548.1">
    <property type="nucleotide sequence ID" value="NZ_QNQT01000011.1"/>
</dbReference>
<gene>
    <name evidence="1" type="ORF">DRW41_18680</name>
</gene>
<dbReference type="GO" id="GO:0005829">
    <property type="term" value="C:cytosol"/>
    <property type="evidence" value="ECO:0007669"/>
    <property type="project" value="TreeGrafter"/>
</dbReference>
<dbReference type="PANTHER" id="PTHR10000">
    <property type="entry name" value="PHOSPHOSERINE PHOSPHATASE"/>
    <property type="match status" value="1"/>
</dbReference>
<sequence length="289" mass="32155">MIYRMLALNIDGTLLESSGKLHKTTKEAIRYAQDKGVYITLLTSRNYASAKKAARTLKLKGLFASHHGAYISTAYDKPEFVKRISEDVTYEIVRLLESFQCQIRLVHEKFSLANKLQLNNNLLAKAIFTSGDPLAYSHQFVSELSESLVDTPVAPPKIEAYFESEQDLKDARKAVESMFNEVEAACSAPGKLDIVPAGVSKLSGLIYICDRLGISLKEVVAIGDGADDIPYIQAAGLGVAMGNAPYEVKRAADWVTRTENEHGVAYMVREHFRRQHPIAFLQKMNILKK</sequence>